<name>A0ABN8L8A4_CHISP</name>
<feature type="transmembrane region" description="Helical" evidence="1">
    <location>
        <begin position="293"/>
        <end position="313"/>
    </location>
</feature>
<keyword evidence="1" id="KW-0472">Membrane</keyword>
<proteinExistence type="predicted"/>
<dbReference type="PANTHER" id="PTHR24047:SF29">
    <property type="entry name" value="EATER-RELATED"/>
    <property type="match status" value="1"/>
</dbReference>
<dbReference type="InterPro" id="IPR053255">
    <property type="entry name" value="EGF-like_domain"/>
</dbReference>
<protein>
    <recommendedName>
        <fullName evidence="4">EMI domain-containing protein</fullName>
    </recommendedName>
</protein>
<accession>A0ABN8L8A4</accession>
<dbReference type="Gene3D" id="2.10.25.10">
    <property type="entry name" value="Laminin"/>
    <property type="match status" value="3"/>
</dbReference>
<keyword evidence="1" id="KW-1133">Transmembrane helix</keyword>
<sequence>MRDYSRFGIAKVNSGPVFSAEVITTNNSFQVGVERITTLFVHRLTINHVNKNIEKMESKIMIVVFMVVLCAEVVLSMEDGLKEGATGVCTEIVSQQQWFKKTYGCSKKGKRICSKMEVKFVPTKKNICCDGWKFYNGQCIPEGPLCETPCVNAECTGYNICTCYTGYKSKTQFQCEPECGNCENGVCVAPNKCECNSGYYNVEDLKSYNESSSCKPYCTSCNNGECIAPDLCRCNEGYERHYNTCDLIPLRNCKGCDATCNESICACANGTICESSTEEAIVSSSPTLAGLQLTWMLGGTIGILLLIFVLVIMHRTWRQRKNFEQKASGDDYRRCDSVMHTIPNTLIGHKYEDDDENEEGVYDTVEHRQTNIDLLPRGPSRDFVERI</sequence>
<evidence type="ECO:0008006" key="4">
    <source>
        <dbReference type="Google" id="ProtNLM"/>
    </source>
</evidence>
<dbReference type="PANTHER" id="PTHR24047">
    <property type="entry name" value="FI01909P-RELATED"/>
    <property type="match status" value="1"/>
</dbReference>
<evidence type="ECO:0000313" key="2">
    <source>
        <dbReference type="EMBL" id="CAH2991518.1"/>
    </source>
</evidence>
<keyword evidence="1" id="KW-0812">Transmembrane</keyword>
<evidence type="ECO:0000256" key="1">
    <source>
        <dbReference type="SAM" id="Phobius"/>
    </source>
</evidence>
<gene>
    <name evidence="2" type="ORF">CHILSU_LOCUS10598</name>
</gene>
<reference evidence="2" key="1">
    <citation type="submission" date="2021-12" db="EMBL/GenBank/DDBJ databases">
        <authorList>
            <person name="King R."/>
        </authorList>
    </citation>
    <scope>NUCLEOTIDE SEQUENCE</scope>
</reference>
<organism evidence="2 3">
    <name type="scientific">Chilo suppressalis</name>
    <name type="common">Asiatic rice borer moth</name>
    <dbReference type="NCBI Taxonomy" id="168631"/>
    <lineage>
        <taxon>Eukaryota</taxon>
        <taxon>Metazoa</taxon>
        <taxon>Ecdysozoa</taxon>
        <taxon>Arthropoda</taxon>
        <taxon>Hexapoda</taxon>
        <taxon>Insecta</taxon>
        <taxon>Pterygota</taxon>
        <taxon>Neoptera</taxon>
        <taxon>Endopterygota</taxon>
        <taxon>Lepidoptera</taxon>
        <taxon>Glossata</taxon>
        <taxon>Ditrysia</taxon>
        <taxon>Pyraloidea</taxon>
        <taxon>Crambidae</taxon>
        <taxon>Crambinae</taxon>
        <taxon>Chilo</taxon>
    </lineage>
</organism>
<keyword evidence="3" id="KW-1185">Reference proteome</keyword>
<dbReference type="Proteomes" id="UP001153292">
    <property type="component" value="Chromosome 8"/>
</dbReference>
<evidence type="ECO:0000313" key="3">
    <source>
        <dbReference type="Proteomes" id="UP001153292"/>
    </source>
</evidence>
<dbReference type="EMBL" id="OU963901">
    <property type="protein sequence ID" value="CAH2991518.1"/>
    <property type="molecule type" value="Genomic_DNA"/>
</dbReference>